<name>A0A979FQ59_HYAAZ</name>
<gene>
    <name evidence="2" type="primary">LOC125178762</name>
</gene>
<reference evidence="2" key="1">
    <citation type="submission" date="2025-08" db="UniProtKB">
        <authorList>
            <consortium name="RefSeq"/>
        </authorList>
    </citation>
    <scope>IDENTIFICATION</scope>
    <source>
        <tissue evidence="2">Whole organism</tissue>
    </source>
</reference>
<evidence type="ECO:0000313" key="1">
    <source>
        <dbReference type="Proteomes" id="UP000694843"/>
    </source>
</evidence>
<evidence type="ECO:0000313" key="2">
    <source>
        <dbReference type="RefSeq" id="XP_047739241.1"/>
    </source>
</evidence>
<dbReference type="Proteomes" id="UP000694843">
    <property type="component" value="Unplaced"/>
</dbReference>
<protein>
    <submittedName>
        <fullName evidence="2">Uncharacterized protein LOC125178762</fullName>
    </submittedName>
</protein>
<accession>A0A979FQ59</accession>
<dbReference type="GeneID" id="125178762"/>
<dbReference type="KEGG" id="hazt:125178762"/>
<proteinExistence type="predicted"/>
<sequence length="196" mass="21551">MFTFVPRTRHFAGDEILVDVDNIVACGSVCLTLPTCGAFAWFKNKEPKCKIFKRIYGAMSTPSNGTFYAPLALSSGQRIALLPAPANPTWSDHLQACQAQNLEMLHSPSNSRDVNIIASLGKVALDVQKSKPLPLFQLVISTHDSKHVDLSAFGSGFPAYEFFVYPKCLMVDFFNPYWLDCDSDITGAPNVVCVQP</sequence>
<organism evidence="1 2">
    <name type="scientific">Hyalella azteca</name>
    <name type="common">Amphipod</name>
    <dbReference type="NCBI Taxonomy" id="294128"/>
    <lineage>
        <taxon>Eukaryota</taxon>
        <taxon>Metazoa</taxon>
        <taxon>Ecdysozoa</taxon>
        <taxon>Arthropoda</taxon>
        <taxon>Crustacea</taxon>
        <taxon>Multicrustacea</taxon>
        <taxon>Malacostraca</taxon>
        <taxon>Eumalacostraca</taxon>
        <taxon>Peracarida</taxon>
        <taxon>Amphipoda</taxon>
        <taxon>Senticaudata</taxon>
        <taxon>Talitrida</taxon>
        <taxon>Talitroidea</taxon>
        <taxon>Hyalellidae</taxon>
        <taxon>Hyalella</taxon>
    </lineage>
</organism>
<dbReference type="AlphaFoldDB" id="A0A979FQ59"/>
<dbReference type="RefSeq" id="XP_047739241.1">
    <property type="nucleotide sequence ID" value="XM_047883285.1"/>
</dbReference>
<keyword evidence="1" id="KW-1185">Reference proteome</keyword>